<evidence type="ECO:0000256" key="2">
    <source>
        <dbReference type="ARBA" id="ARBA00004141"/>
    </source>
</evidence>
<dbReference type="InterPro" id="IPR044231">
    <property type="entry name" value="SP1/SPL1"/>
</dbReference>
<dbReference type="InterPro" id="IPR023614">
    <property type="entry name" value="Porin_dom_sf"/>
</dbReference>
<keyword evidence="5 12" id="KW-0812">Transmembrane</keyword>
<dbReference type="GO" id="GO:0008270">
    <property type="term" value="F:zinc ion binding"/>
    <property type="evidence" value="ECO:0007669"/>
    <property type="project" value="UniProtKB-KW"/>
</dbReference>
<protein>
    <recommendedName>
        <fullName evidence="3">RING-type E3 ubiquitin transferase</fullName>
        <ecNumber evidence="3">2.3.2.27</ecNumber>
    </recommendedName>
</protein>
<gene>
    <name evidence="14" type="ORF">AARE701A_LOCUS1186</name>
</gene>
<dbReference type="EC" id="2.3.2.27" evidence="3"/>
<evidence type="ECO:0000313" key="15">
    <source>
        <dbReference type="Proteomes" id="UP000682877"/>
    </source>
</evidence>
<keyword evidence="4" id="KW-0808">Transferase</keyword>
<evidence type="ECO:0000256" key="8">
    <source>
        <dbReference type="ARBA" id="ARBA00022786"/>
    </source>
</evidence>
<reference evidence="14" key="1">
    <citation type="submission" date="2021-01" db="EMBL/GenBank/DDBJ databases">
        <authorList>
            <person name="Bezrukov I."/>
        </authorList>
    </citation>
    <scope>NUCLEOTIDE SEQUENCE</scope>
</reference>
<comment type="catalytic activity">
    <reaction evidence="1">
        <text>S-ubiquitinyl-[E2 ubiquitin-conjugating enzyme]-L-cysteine + [acceptor protein]-L-lysine = [E2 ubiquitin-conjugating enzyme]-L-cysteine + N(6)-ubiquitinyl-[acceptor protein]-L-lysine.</text>
        <dbReference type="EC" id="2.3.2.27"/>
    </reaction>
</comment>
<feature type="domain" description="E3 Ubiquitin ligase MUL1-like" evidence="13">
    <location>
        <begin position="416"/>
        <end position="554"/>
    </location>
</feature>
<keyword evidence="8" id="KW-0833">Ubl conjugation pathway</keyword>
<evidence type="ECO:0000256" key="12">
    <source>
        <dbReference type="SAM" id="Phobius"/>
    </source>
</evidence>
<dbReference type="PANTHER" id="PTHR47568:SF3">
    <property type="entry name" value="RING-TYPE E3 UBIQUITIN TRANSFERASE"/>
    <property type="match status" value="1"/>
</dbReference>
<keyword evidence="6" id="KW-0479">Metal-binding</keyword>
<evidence type="ECO:0000256" key="4">
    <source>
        <dbReference type="ARBA" id="ARBA00022679"/>
    </source>
</evidence>
<dbReference type="AlphaFoldDB" id="A0A8S1ZDK8"/>
<dbReference type="GO" id="GO:0016020">
    <property type="term" value="C:membrane"/>
    <property type="evidence" value="ECO:0007669"/>
    <property type="project" value="UniProtKB-SubCell"/>
</dbReference>
<name>A0A8S1ZDK8_ARAAE</name>
<keyword evidence="7" id="KW-0863">Zinc-finger</keyword>
<dbReference type="GO" id="GO:0016567">
    <property type="term" value="P:protein ubiquitination"/>
    <property type="evidence" value="ECO:0007669"/>
    <property type="project" value="InterPro"/>
</dbReference>
<evidence type="ECO:0000313" key="14">
    <source>
        <dbReference type="EMBL" id="CAE5957481.1"/>
    </source>
</evidence>
<organism evidence="14 15">
    <name type="scientific">Arabidopsis arenosa</name>
    <name type="common">Sand rock-cress</name>
    <name type="synonym">Cardaminopsis arenosa</name>
    <dbReference type="NCBI Taxonomy" id="38785"/>
    <lineage>
        <taxon>Eukaryota</taxon>
        <taxon>Viridiplantae</taxon>
        <taxon>Streptophyta</taxon>
        <taxon>Embryophyta</taxon>
        <taxon>Tracheophyta</taxon>
        <taxon>Spermatophyta</taxon>
        <taxon>Magnoliopsida</taxon>
        <taxon>eudicotyledons</taxon>
        <taxon>Gunneridae</taxon>
        <taxon>Pentapetalae</taxon>
        <taxon>rosids</taxon>
        <taxon>malvids</taxon>
        <taxon>Brassicales</taxon>
        <taxon>Brassicaceae</taxon>
        <taxon>Camelineae</taxon>
        <taxon>Arabidopsis</taxon>
    </lineage>
</organism>
<keyword evidence="15" id="KW-1185">Reference proteome</keyword>
<evidence type="ECO:0000256" key="11">
    <source>
        <dbReference type="ARBA" id="ARBA00023136"/>
    </source>
</evidence>
<evidence type="ECO:0000256" key="10">
    <source>
        <dbReference type="ARBA" id="ARBA00022989"/>
    </source>
</evidence>
<keyword evidence="11 12" id="KW-0472">Membrane</keyword>
<comment type="subcellular location">
    <subcellularLocation>
        <location evidence="2">Membrane</location>
        <topology evidence="2">Multi-pass membrane protein</topology>
    </subcellularLocation>
</comment>
<dbReference type="Pfam" id="PF12483">
    <property type="entry name" value="GIDE"/>
    <property type="match status" value="1"/>
</dbReference>
<keyword evidence="9" id="KW-0862">Zinc</keyword>
<accession>A0A8S1ZDK8</accession>
<feature type="transmembrane region" description="Helical" evidence="12">
    <location>
        <begin position="545"/>
        <end position="562"/>
    </location>
</feature>
<keyword evidence="10 12" id="KW-1133">Transmembrane helix</keyword>
<dbReference type="InterPro" id="IPR022170">
    <property type="entry name" value="MUL1-like"/>
</dbReference>
<dbReference type="EMBL" id="LR999451">
    <property type="protein sequence ID" value="CAE5957481.1"/>
    <property type="molecule type" value="Genomic_DNA"/>
</dbReference>
<sequence>MATYIFDPICDSSWVANTLTWLWGKIPWEDDRRKSTERFWKETWKLKDAKQLTEWEKSCNILFGMKPTSSEMNLSYMPNYKGSVDFMFEKQKPTQFFVPTGTFSVSIPMKVPGLHASYRFMHPKGKRDKLELQYEGLEHWLFKLKLPLSLTERPTIVFSVTPNYEAFSLPCEIKLEGNLDKRIRACRIANWSIGLTSDASIFSFAFKITKSTASCKAKIHGLSASADWDGEDLKCSFEQEIEKFSITSKCQINVKDAMKNVCSVGVGKMWDDDEKGFHRGIQVVFDTHDVATITYSRSLTKKLSLELSATVDHSISGVSGEEMIEVAAIFVGVGFLFNFCGRSNKTNAEFLDEATMVDELKGLGEFLETKPLNNTVVVFGTVGSTSTVETMCKSALGVFVEETATVTYDRRNCVGLTREHESTLVNRKEVSWYLEDGTARVNVTNYQHAKGFDDILRTYSSTVPVSKHFKRLLSVEEITICDPDSCESWENVLEIGTPLTIVGGAGRDKDGNITIRHVYQVFNKRIELKKLISNMESKSVNYGNFSIYFAAMGMVLLALSLLQDDD</sequence>
<evidence type="ECO:0000256" key="7">
    <source>
        <dbReference type="ARBA" id="ARBA00022771"/>
    </source>
</evidence>
<evidence type="ECO:0000256" key="5">
    <source>
        <dbReference type="ARBA" id="ARBA00022692"/>
    </source>
</evidence>
<evidence type="ECO:0000256" key="1">
    <source>
        <dbReference type="ARBA" id="ARBA00000900"/>
    </source>
</evidence>
<proteinExistence type="predicted"/>
<evidence type="ECO:0000256" key="3">
    <source>
        <dbReference type="ARBA" id="ARBA00012483"/>
    </source>
</evidence>
<dbReference type="PANTHER" id="PTHR47568">
    <property type="match status" value="1"/>
</dbReference>
<evidence type="ECO:0000256" key="9">
    <source>
        <dbReference type="ARBA" id="ARBA00022833"/>
    </source>
</evidence>
<dbReference type="GO" id="GO:0061630">
    <property type="term" value="F:ubiquitin protein ligase activity"/>
    <property type="evidence" value="ECO:0007669"/>
    <property type="project" value="UniProtKB-EC"/>
</dbReference>
<evidence type="ECO:0000259" key="13">
    <source>
        <dbReference type="Pfam" id="PF12483"/>
    </source>
</evidence>
<evidence type="ECO:0000256" key="6">
    <source>
        <dbReference type="ARBA" id="ARBA00022723"/>
    </source>
</evidence>
<dbReference type="Proteomes" id="UP000682877">
    <property type="component" value="Chromosome 1"/>
</dbReference>
<dbReference type="Gene3D" id="2.40.160.10">
    <property type="entry name" value="Porin"/>
    <property type="match status" value="1"/>
</dbReference>